<sequence length="415" mass="47647">MDQNAPLLPAPEPAWVNLEDDADLESPTASNKHFLDQLCDAGFFKSKPVFSKRVTQNDVDVPSRRPLYAAVAINSVNNIHDHGTFQIKYRLFLLWMVDLEAADLSSLAEKARASGHWHFASDTEIEEICAKVKMPNVSIFNQVSAEKYDVQSIRVYGGHNGKSALLWNQAWIVTCKDHFDLHHFPFDIQALSIEFRQNDPKSWDLFDLRVRFVQFHKIALEMPEWQMLEPTVIKEGNKATSVELHVRRFYWYYIQNVVVSLLLLSSVRLVIFTMKWTDLGSRVSTCLTLILSSIAYKFILSATLPKVPYNTIIDYYVLASTYSLFFMTWFSVLPHVISTCYDDASLGDRVNHILMIFSPCMVCVFFLAWVLLACIVCFKNSKHKPIYVVGGKNWYAFNFAIPSFMKGQPIKRAEL</sequence>
<dbReference type="InterPro" id="IPR036734">
    <property type="entry name" value="Neur_chan_lig-bd_sf"/>
</dbReference>
<dbReference type="GO" id="GO:0004888">
    <property type="term" value="F:transmembrane signaling receptor activity"/>
    <property type="evidence" value="ECO:0007669"/>
    <property type="project" value="InterPro"/>
</dbReference>
<dbReference type="SUPFAM" id="SSF63712">
    <property type="entry name" value="Nicotinic receptor ligand binding domain-like"/>
    <property type="match status" value="1"/>
</dbReference>
<dbReference type="Gene3D" id="2.70.170.10">
    <property type="entry name" value="Neurotransmitter-gated ion-channel ligand-binding domain"/>
    <property type="match status" value="1"/>
</dbReference>
<comment type="caution">
    <text evidence="3">The sequence shown here is derived from an EMBL/GenBank/DDBJ whole genome shotgun (WGS) entry which is preliminary data.</text>
</comment>
<keyword evidence="2" id="KW-0812">Transmembrane</keyword>
<dbReference type="SUPFAM" id="SSF90112">
    <property type="entry name" value="Neurotransmitter-gated ion-channel transmembrane pore"/>
    <property type="match status" value="1"/>
</dbReference>
<comment type="subcellular location">
    <subcellularLocation>
        <location evidence="1">Membrane</location>
        <topology evidence="1">Multi-pass membrane protein</topology>
    </subcellularLocation>
</comment>
<dbReference type="AlphaFoldDB" id="A0A813I405"/>
<feature type="transmembrane region" description="Helical" evidence="2">
    <location>
        <begin position="353"/>
        <end position="378"/>
    </location>
</feature>
<evidence type="ECO:0000256" key="1">
    <source>
        <dbReference type="ARBA" id="ARBA00004141"/>
    </source>
</evidence>
<proteinExistence type="predicted"/>
<name>A0A813I405_POLGL</name>
<dbReference type="Gene3D" id="1.20.58.390">
    <property type="entry name" value="Neurotransmitter-gated ion-channel transmembrane domain"/>
    <property type="match status" value="1"/>
</dbReference>
<dbReference type="GO" id="GO:0005230">
    <property type="term" value="F:extracellular ligand-gated monoatomic ion channel activity"/>
    <property type="evidence" value="ECO:0007669"/>
    <property type="project" value="InterPro"/>
</dbReference>
<dbReference type="GO" id="GO:0016020">
    <property type="term" value="C:membrane"/>
    <property type="evidence" value="ECO:0007669"/>
    <property type="project" value="UniProtKB-SubCell"/>
</dbReference>
<evidence type="ECO:0000313" key="3">
    <source>
        <dbReference type="EMBL" id="CAE8644702.1"/>
    </source>
</evidence>
<dbReference type="PANTHER" id="PTHR18945">
    <property type="entry name" value="NEUROTRANSMITTER GATED ION CHANNEL"/>
    <property type="match status" value="1"/>
</dbReference>
<organism evidence="3 4">
    <name type="scientific">Polarella glacialis</name>
    <name type="common">Dinoflagellate</name>
    <dbReference type="NCBI Taxonomy" id="89957"/>
    <lineage>
        <taxon>Eukaryota</taxon>
        <taxon>Sar</taxon>
        <taxon>Alveolata</taxon>
        <taxon>Dinophyceae</taxon>
        <taxon>Suessiales</taxon>
        <taxon>Suessiaceae</taxon>
        <taxon>Polarella</taxon>
    </lineage>
</organism>
<feature type="transmembrane region" description="Helical" evidence="2">
    <location>
        <begin position="250"/>
        <end position="273"/>
    </location>
</feature>
<protein>
    <submittedName>
        <fullName evidence="3">Uncharacterized protein</fullName>
    </submittedName>
</protein>
<dbReference type="InterPro" id="IPR038050">
    <property type="entry name" value="Neuro_actylchol_rec"/>
</dbReference>
<evidence type="ECO:0000313" key="4">
    <source>
        <dbReference type="Proteomes" id="UP000626109"/>
    </source>
</evidence>
<dbReference type="InterPro" id="IPR036719">
    <property type="entry name" value="Neuro-gated_channel_TM_sf"/>
</dbReference>
<keyword evidence="2" id="KW-0472">Membrane</keyword>
<dbReference type="InterPro" id="IPR006201">
    <property type="entry name" value="Neur_channel"/>
</dbReference>
<evidence type="ECO:0000256" key="2">
    <source>
        <dbReference type="SAM" id="Phobius"/>
    </source>
</evidence>
<accession>A0A813I405</accession>
<gene>
    <name evidence="3" type="ORF">PGLA2088_LOCUS3280</name>
</gene>
<keyword evidence="2" id="KW-1133">Transmembrane helix</keyword>
<dbReference type="EMBL" id="CAJNNW010002834">
    <property type="protein sequence ID" value="CAE8644702.1"/>
    <property type="molecule type" value="Genomic_DNA"/>
</dbReference>
<reference evidence="3" key="1">
    <citation type="submission" date="2021-02" db="EMBL/GenBank/DDBJ databases">
        <authorList>
            <person name="Dougan E. K."/>
            <person name="Rhodes N."/>
            <person name="Thang M."/>
            <person name="Chan C."/>
        </authorList>
    </citation>
    <scope>NUCLEOTIDE SEQUENCE</scope>
</reference>
<dbReference type="Proteomes" id="UP000626109">
    <property type="component" value="Unassembled WGS sequence"/>
</dbReference>
<feature type="transmembrane region" description="Helical" evidence="2">
    <location>
        <begin position="312"/>
        <end position="333"/>
    </location>
</feature>